<keyword evidence="1" id="KW-1133">Transmembrane helix</keyword>
<comment type="caution">
    <text evidence="2">The sequence shown here is derived from an EMBL/GenBank/DDBJ whole genome shotgun (WGS) entry which is preliminary data.</text>
</comment>
<protein>
    <submittedName>
        <fullName evidence="2">Peptidase</fullName>
    </submittedName>
</protein>
<dbReference type="Proteomes" id="UP000244906">
    <property type="component" value="Unassembled WGS sequence"/>
</dbReference>
<dbReference type="InterPro" id="IPR007395">
    <property type="entry name" value="Zn_peptidase_2"/>
</dbReference>
<feature type="transmembrane region" description="Helical" evidence="1">
    <location>
        <begin position="149"/>
        <end position="167"/>
    </location>
</feature>
<accession>A0A2V1H2Z4</accession>
<gene>
    <name evidence="2" type="ORF">DC094_07230</name>
</gene>
<proteinExistence type="predicted"/>
<reference evidence="2 3" key="1">
    <citation type="submission" date="2018-04" db="EMBL/GenBank/DDBJ databases">
        <title>Thalassorhabdus spongiae gen. nov., sp. nov., isolated from a marine sponge in South-West Iceland.</title>
        <authorList>
            <person name="Knobloch S."/>
            <person name="Daussin A."/>
            <person name="Johannsson R."/>
            <person name="Marteinsson V.T."/>
        </authorList>
    </citation>
    <scope>NUCLEOTIDE SEQUENCE [LARGE SCALE GENOMIC DNA]</scope>
    <source>
        <strain evidence="2 3">Hp12</strain>
    </source>
</reference>
<dbReference type="PANTHER" id="PTHR36434:SF1">
    <property type="entry name" value="MEMBRANE PROTEASE YUGP-RELATED"/>
    <property type="match status" value="1"/>
</dbReference>
<evidence type="ECO:0000256" key="1">
    <source>
        <dbReference type="SAM" id="Phobius"/>
    </source>
</evidence>
<dbReference type="AlphaFoldDB" id="A0A2V1H2Z4"/>
<sequence>MTLFILIALLIFAVLALLPQWWIKHTLAQHGQQREDLPGTGSELAAHLLYEMDLHDVRVIRGGKGQDYYDPSNKKVSLSPEHFDGKSLAAVAVAAHEVGHAIQHHNMEPDFLRRIDMNIKAQKIEKYSAWAMMVTPVLPLLTRLPHTSLLTIAFGLAGMLAATWVHVLTLPVETDASFNKALPMLQKMEKLSETDLKGARQVLRAAAFTYVAATLSSLLSIGRWLMMIRR</sequence>
<organism evidence="2 3">
    <name type="scientific">Pelagibaculum spongiae</name>
    <dbReference type="NCBI Taxonomy" id="2080658"/>
    <lineage>
        <taxon>Bacteria</taxon>
        <taxon>Pseudomonadati</taxon>
        <taxon>Pseudomonadota</taxon>
        <taxon>Gammaproteobacteria</taxon>
        <taxon>Oceanospirillales</taxon>
        <taxon>Pelagibaculum</taxon>
    </lineage>
</organism>
<dbReference type="Pfam" id="PF04298">
    <property type="entry name" value="Zn_peptidase_2"/>
    <property type="match status" value="1"/>
</dbReference>
<evidence type="ECO:0000313" key="3">
    <source>
        <dbReference type="Proteomes" id="UP000244906"/>
    </source>
</evidence>
<dbReference type="EMBL" id="QDDL01000002">
    <property type="protein sequence ID" value="PVZ70379.1"/>
    <property type="molecule type" value="Genomic_DNA"/>
</dbReference>
<evidence type="ECO:0000313" key="2">
    <source>
        <dbReference type="EMBL" id="PVZ70379.1"/>
    </source>
</evidence>
<dbReference type="PANTHER" id="PTHR36434">
    <property type="entry name" value="MEMBRANE PROTEASE YUGP-RELATED"/>
    <property type="match status" value="1"/>
</dbReference>
<name>A0A2V1H2Z4_9GAMM</name>
<feature type="transmembrane region" description="Helical" evidence="1">
    <location>
        <begin position="205"/>
        <end position="226"/>
    </location>
</feature>
<dbReference type="RefSeq" id="WP_116686451.1">
    <property type="nucleotide sequence ID" value="NZ_CAWNYD010000002.1"/>
</dbReference>
<dbReference type="OrthoDB" id="9805386at2"/>
<keyword evidence="1" id="KW-0472">Membrane</keyword>
<keyword evidence="3" id="KW-1185">Reference proteome</keyword>
<keyword evidence="1" id="KW-0812">Transmembrane</keyword>